<gene>
    <name evidence="1" type="ORF">AWT59_1801</name>
</gene>
<reference evidence="1 2" key="2">
    <citation type="submission" date="2016-03" db="EMBL/GenBank/DDBJ databases">
        <title>New uncultured bacterium of the family Gallionellaceae from acid mine drainage: description and reconstruction of genome based on metagenomic analysis of microbial community.</title>
        <authorList>
            <person name="Kadnikov V."/>
            <person name="Ivasenko D."/>
            <person name="Beletsky A."/>
            <person name="Mardanov A."/>
            <person name="Danilova E."/>
            <person name="Pimenov N."/>
            <person name="Karnachuk O."/>
            <person name="Ravin N."/>
        </authorList>
    </citation>
    <scope>NUCLEOTIDE SEQUENCE [LARGE SCALE GENOMIC DNA]</scope>
    <source>
        <strain evidence="1">ShG14-8</strain>
    </source>
</reference>
<keyword evidence="1" id="KW-0687">Ribonucleoprotein</keyword>
<comment type="caution">
    <text evidence="1">The sequence shown here is derived from an EMBL/GenBank/DDBJ whole genome shotgun (WGS) entry which is preliminary data.</text>
</comment>
<organism evidence="1 2">
    <name type="scientific">Candidatus Gallionella acididurans</name>
    <dbReference type="NCBI Taxonomy" id="1796491"/>
    <lineage>
        <taxon>Bacteria</taxon>
        <taxon>Pseudomonadati</taxon>
        <taxon>Pseudomonadota</taxon>
        <taxon>Betaproteobacteria</taxon>
        <taxon>Nitrosomonadales</taxon>
        <taxon>Gallionellaceae</taxon>
        <taxon>Gallionella</taxon>
    </lineage>
</organism>
<dbReference type="Pfam" id="PF05635">
    <property type="entry name" value="23S_rRNA_IVP"/>
    <property type="match status" value="1"/>
</dbReference>
<dbReference type="Gene3D" id="1.20.1440.60">
    <property type="entry name" value="23S rRNA-intervening sequence"/>
    <property type="match status" value="1"/>
</dbReference>
<dbReference type="SUPFAM" id="SSF158446">
    <property type="entry name" value="IVS-encoded protein-like"/>
    <property type="match status" value="1"/>
</dbReference>
<accession>A0A139BSV9</accession>
<dbReference type="EMBL" id="LSLI01000043">
    <property type="protein sequence ID" value="KXS32061.1"/>
    <property type="molecule type" value="Genomic_DNA"/>
</dbReference>
<dbReference type="GO" id="GO:0005840">
    <property type="term" value="C:ribosome"/>
    <property type="evidence" value="ECO:0007669"/>
    <property type="project" value="UniProtKB-KW"/>
</dbReference>
<evidence type="ECO:0000313" key="2">
    <source>
        <dbReference type="Proteomes" id="UP000070578"/>
    </source>
</evidence>
<dbReference type="CDD" id="cd16377">
    <property type="entry name" value="23S_rRNA_IVP_like"/>
    <property type="match status" value="1"/>
</dbReference>
<reference evidence="1 2" key="1">
    <citation type="submission" date="2016-02" db="EMBL/GenBank/DDBJ databases">
        <authorList>
            <person name="Wen L."/>
            <person name="He K."/>
            <person name="Yang H."/>
        </authorList>
    </citation>
    <scope>NUCLEOTIDE SEQUENCE [LARGE SCALE GENOMIC DNA]</scope>
    <source>
        <strain evidence="1">ShG14-8</strain>
    </source>
</reference>
<protein>
    <submittedName>
        <fullName evidence="1">S23 ribosomal protein</fullName>
    </submittedName>
</protein>
<sequence length="126" mass="14160">MGQKVDRFEDLIAWQKARQLAAEIYQISAQGDFSRDFGLRDQIRRAAVSTMSNIAEGFDRGSRSEFHQFLVIAKASCAEVRPQLYVAQDVGYIDQKIFDTVSSSASELSRIIGGLRAAVQKQRDEK</sequence>
<dbReference type="NCBIfam" id="TIGR02436">
    <property type="entry name" value="four helix bundle protein"/>
    <property type="match status" value="1"/>
</dbReference>
<evidence type="ECO:0000313" key="1">
    <source>
        <dbReference type="EMBL" id="KXS32061.1"/>
    </source>
</evidence>
<dbReference type="InterPro" id="IPR012657">
    <property type="entry name" value="23S_rRNA-intervening_sequence"/>
</dbReference>
<name>A0A139BSV9_9PROT</name>
<dbReference type="PANTHER" id="PTHR38471">
    <property type="entry name" value="FOUR HELIX BUNDLE PROTEIN"/>
    <property type="match status" value="1"/>
</dbReference>
<dbReference type="Proteomes" id="UP000070578">
    <property type="component" value="Unassembled WGS sequence"/>
</dbReference>
<dbReference type="PANTHER" id="PTHR38471:SF2">
    <property type="entry name" value="FOUR HELIX BUNDLE PROTEIN"/>
    <property type="match status" value="1"/>
</dbReference>
<dbReference type="AlphaFoldDB" id="A0A139BSV9"/>
<keyword evidence="1" id="KW-0689">Ribosomal protein</keyword>
<dbReference type="InterPro" id="IPR036583">
    <property type="entry name" value="23S_rRNA_IVS_sf"/>
</dbReference>
<dbReference type="PATRIC" id="fig|1796491.3.peg.1969"/>
<proteinExistence type="predicted"/>